<feature type="transmembrane region" description="Helical" evidence="9">
    <location>
        <begin position="46"/>
        <end position="65"/>
    </location>
</feature>
<evidence type="ECO:0000313" key="10">
    <source>
        <dbReference type="EMBL" id="AXX92177.1"/>
    </source>
</evidence>
<evidence type="ECO:0000256" key="7">
    <source>
        <dbReference type="ARBA" id="ARBA00023136"/>
    </source>
</evidence>
<proteinExistence type="inferred from homology"/>
<reference evidence="10 13" key="2">
    <citation type="submission" date="2018-08" db="EMBL/GenBank/DDBJ databases">
        <title>Complete genome of the Arcobacter molluscorum type strain LMG 25693.</title>
        <authorList>
            <person name="Miller W.G."/>
            <person name="Yee E."/>
            <person name="Bono J.L."/>
        </authorList>
    </citation>
    <scope>NUCLEOTIDE SEQUENCE [LARGE SCALE GENOMIC DNA]</scope>
    <source>
        <strain evidence="10 13">CECT 7696</strain>
    </source>
</reference>
<feature type="transmembrane region" description="Helical" evidence="9">
    <location>
        <begin position="239"/>
        <end position="263"/>
    </location>
</feature>
<sequence>MFGFEVYQVVNFFGFIIGLAFGAIAQKKQFCFSGSIKDYILTKSTMRGSSVIVAMIIAIISTYIVSTLYEIDLQETAYYKDNINYFSVILGGLMFGVGMMLSDGCSNRHLIKFAQGDINSLIVLVFLAIFAYATAKGLLAEVLNPITNNETLIHLSSYIGSIAMNIYFVVGVLILLLIFLVKRVKRIVSLWDGFLIGLLIAASWYVTAVIGSESMERVIELNGITFVYPSAKTMEFFTYYQISSLTFPICIIFGVLVGAFLMSRFNRKYSFGCTASMGQHKVKYNMIGGALMGTGGILAIGCTVGEGLTGMSTLAFASLVAILSIFVSATITAIILNKKSKLPMCFIFEWKDNNIDYQI</sequence>
<protein>
    <submittedName>
        <fullName evidence="10">Sulfur transporter</fullName>
    </submittedName>
</protein>
<keyword evidence="6 9" id="KW-1133">Transmembrane helix</keyword>
<evidence type="ECO:0000256" key="8">
    <source>
        <dbReference type="ARBA" id="ARBA00035655"/>
    </source>
</evidence>
<dbReference type="PANTHER" id="PTHR30574:SF1">
    <property type="entry name" value="SULPHUR TRANSPORT DOMAIN-CONTAINING PROTEIN"/>
    <property type="match status" value="1"/>
</dbReference>
<evidence type="ECO:0000313" key="11">
    <source>
        <dbReference type="EMBL" id="PHO19406.1"/>
    </source>
</evidence>
<dbReference type="Pfam" id="PF04143">
    <property type="entry name" value="Sulf_transp"/>
    <property type="match status" value="1"/>
</dbReference>
<reference evidence="11 12" key="1">
    <citation type="submission" date="2017-09" db="EMBL/GenBank/DDBJ databases">
        <title>Arcobacter canalis sp. nov., a new species isolated from a water canal contaminated with urban sewage.</title>
        <authorList>
            <person name="Perez-Cataluna A."/>
            <person name="Salas-Masso N."/>
            <person name="Figueras M.J."/>
        </authorList>
    </citation>
    <scope>NUCLEOTIDE SEQUENCE [LARGE SCALE GENOMIC DNA]</scope>
    <source>
        <strain evidence="11 12">F98-3</strain>
    </source>
</reference>
<feature type="transmembrane region" description="Helical" evidence="9">
    <location>
        <begin position="284"/>
        <end position="308"/>
    </location>
</feature>
<evidence type="ECO:0000256" key="9">
    <source>
        <dbReference type="SAM" id="Phobius"/>
    </source>
</evidence>
<keyword evidence="2" id="KW-0813">Transport</keyword>
<dbReference type="InterPro" id="IPR007272">
    <property type="entry name" value="Sulf_transp_TsuA/YedE"/>
</dbReference>
<name>A0A2G1DM32_9BACT</name>
<evidence type="ECO:0000313" key="13">
    <source>
        <dbReference type="Proteomes" id="UP000262712"/>
    </source>
</evidence>
<feature type="transmembrane region" description="Helical" evidence="9">
    <location>
        <begin position="118"/>
        <end position="135"/>
    </location>
</feature>
<keyword evidence="3" id="KW-1003">Cell membrane</keyword>
<dbReference type="Proteomes" id="UP000221222">
    <property type="component" value="Unassembled WGS sequence"/>
</dbReference>
<keyword evidence="7 9" id="KW-0472">Membrane</keyword>
<dbReference type="GO" id="GO:0005886">
    <property type="term" value="C:plasma membrane"/>
    <property type="evidence" value="ECO:0007669"/>
    <property type="project" value="UniProtKB-SubCell"/>
</dbReference>
<evidence type="ECO:0000256" key="1">
    <source>
        <dbReference type="ARBA" id="ARBA00004429"/>
    </source>
</evidence>
<dbReference type="KEGG" id="amol:AMOL_1195"/>
<feature type="transmembrane region" description="Helical" evidence="9">
    <location>
        <begin position="85"/>
        <end position="106"/>
    </location>
</feature>
<keyword evidence="5 9" id="KW-0812">Transmembrane</keyword>
<evidence type="ECO:0000256" key="3">
    <source>
        <dbReference type="ARBA" id="ARBA00022475"/>
    </source>
</evidence>
<dbReference type="PANTHER" id="PTHR30574">
    <property type="entry name" value="INNER MEMBRANE PROTEIN YEDE"/>
    <property type="match status" value="1"/>
</dbReference>
<evidence type="ECO:0000256" key="6">
    <source>
        <dbReference type="ARBA" id="ARBA00022989"/>
    </source>
</evidence>
<accession>A0A2G1DM32</accession>
<dbReference type="EMBL" id="NXFY01000001">
    <property type="protein sequence ID" value="PHO19406.1"/>
    <property type="molecule type" value="Genomic_DNA"/>
</dbReference>
<feature type="transmembrane region" description="Helical" evidence="9">
    <location>
        <begin position="193"/>
        <end position="211"/>
    </location>
</feature>
<comment type="subcellular location">
    <subcellularLocation>
        <location evidence="1">Cell inner membrane</location>
        <topology evidence="1">Multi-pass membrane protein</topology>
    </subcellularLocation>
</comment>
<dbReference type="Proteomes" id="UP000262712">
    <property type="component" value="Chromosome"/>
</dbReference>
<keyword evidence="12" id="KW-1185">Reference proteome</keyword>
<keyword evidence="4" id="KW-0997">Cell inner membrane</keyword>
<feature type="transmembrane region" description="Helical" evidence="9">
    <location>
        <begin position="6"/>
        <end position="25"/>
    </location>
</feature>
<evidence type="ECO:0000256" key="5">
    <source>
        <dbReference type="ARBA" id="ARBA00022692"/>
    </source>
</evidence>
<evidence type="ECO:0000256" key="4">
    <source>
        <dbReference type="ARBA" id="ARBA00022519"/>
    </source>
</evidence>
<dbReference type="AlphaFoldDB" id="A0A2G1DM32"/>
<feature type="transmembrane region" description="Helical" evidence="9">
    <location>
        <begin position="155"/>
        <end position="181"/>
    </location>
</feature>
<evidence type="ECO:0000313" key="12">
    <source>
        <dbReference type="Proteomes" id="UP000221222"/>
    </source>
</evidence>
<dbReference type="EMBL" id="CP032098">
    <property type="protein sequence ID" value="AXX92177.1"/>
    <property type="molecule type" value="Genomic_DNA"/>
</dbReference>
<feature type="transmembrane region" description="Helical" evidence="9">
    <location>
        <begin position="314"/>
        <end position="336"/>
    </location>
</feature>
<comment type="similarity">
    <text evidence="8">Belongs to the TsuA/YedE (TC 9.B.102) family.</text>
</comment>
<gene>
    <name evidence="10" type="ORF">AMOL_1195</name>
    <name evidence="11" type="ORF">CPU12_01100</name>
</gene>
<organism evidence="11 12">
    <name type="scientific">Malaciobacter molluscorum LMG 25693</name>
    <dbReference type="NCBI Taxonomy" id="870501"/>
    <lineage>
        <taxon>Bacteria</taxon>
        <taxon>Pseudomonadati</taxon>
        <taxon>Campylobacterota</taxon>
        <taxon>Epsilonproteobacteria</taxon>
        <taxon>Campylobacterales</taxon>
        <taxon>Arcobacteraceae</taxon>
        <taxon>Malaciobacter</taxon>
    </lineage>
</organism>
<dbReference type="RefSeq" id="WP_099341222.1">
    <property type="nucleotide sequence ID" value="NZ_CP032098.1"/>
</dbReference>
<evidence type="ECO:0000256" key="2">
    <source>
        <dbReference type="ARBA" id="ARBA00022448"/>
    </source>
</evidence>